<proteinExistence type="predicted"/>
<reference evidence="1 2" key="1">
    <citation type="submission" date="2023-08" db="EMBL/GenBank/DDBJ databases">
        <title>A Necator americanus chromosomal reference genome.</title>
        <authorList>
            <person name="Ilik V."/>
            <person name="Petrzelkova K.J."/>
            <person name="Pardy F."/>
            <person name="Fuh T."/>
            <person name="Niatou-Singa F.S."/>
            <person name="Gouil Q."/>
            <person name="Baker L."/>
            <person name="Ritchie M.E."/>
            <person name="Jex A.R."/>
            <person name="Gazzola D."/>
            <person name="Li H."/>
            <person name="Toshio Fujiwara R."/>
            <person name="Zhan B."/>
            <person name="Aroian R.V."/>
            <person name="Pafco B."/>
            <person name="Schwarz E.M."/>
        </authorList>
    </citation>
    <scope>NUCLEOTIDE SEQUENCE [LARGE SCALE GENOMIC DNA]</scope>
    <source>
        <strain evidence="1 2">Aroian</strain>
        <tissue evidence="1">Whole animal</tissue>
    </source>
</reference>
<sequence>MHPKHYQAGSIGFVALDVEMEMSSFRLNDESRYDGVMMLVGILRVKTGCDGDGSGGRCGQRIHYAGGPTCQGNKLGC</sequence>
<gene>
    <name evidence="1" type="primary">Necator_chrII.g5309</name>
    <name evidence="1" type="ORF">RB195_017516</name>
</gene>
<evidence type="ECO:0000313" key="1">
    <source>
        <dbReference type="EMBL" id="KAK6733800.1"/>
    </source>
</evidence>
<comment type="caution">
    <text evidence="1">The sequence shown here is derived from an EMBL/GenBank/DDBJ whole genome shotgun (WGS) entry which is preliminary data.</text>
</comment>
<dbReference type="EMBL" id="JAVFWL010000002">
    <property type="protein sequence ID" value="KAK6733800.1"/>
    <property type="molecule type" value="Genomic_DNA"/>
</dbReference>
<name>A0ABR1C8R5_NECAM</name>
<dbReference type="Proteomes" id="UP001303046">
    <property type="component" value="Unassembled WGS sequence"/>
</dbReference>
<keyword evidence="2" id="KW-1185">Reference proteome</keyword>
<evidence type="ECO:0000313" key="2">
    <source>
        <dbReference type="Proteomes" id="UP001303046"/>
    </source>
</evidence>
<organism evidence="1 2">
    <name type="scientific">Necator americanus</name>
    <name type="common">Human hookworm</name>
    <dbReference type="NCBI Taxonomy" id="51031"/>
    <lineage>
        <taxon>Eukaryota</taxon>
        <taxon>Metazoa</taxon>
        <taxon>Ecdysozoa</taxon>
        <taxon>Nematoda</taxon>
        <taxon>Chromadorea</taxon>
        <taxon>Rhabditida</taxon>
        <taxon>Rhabditina</taxon>
        <taxon>Rhabditomorpha</taxon>
        <taxon>Strongyloidea</taxon>
        <taxon>Ancylostomatidae</taxon>
        <taxon>Bunostominae</taxon>
        <taxon>Necator</taxon>
    </lineage>
</organism>
<accession>A0ABR1C8R5</accession>
<protein>
    <submittedName>
        <fullName evidence="1">Uncharacterized protein</fullName>
    </submittedName>
</protein>